<dbReference type="GO" id="GO:0004497">
    <property type="term" value="F:monooxygenase activity"/>
    <property type="evidence" value="ECO:0007669"/>
    <property type="project" value="UniProtKB-KW"/>
</dbReference>
<evidence type="ECO:0000313" key="9">
    <source>
        <dbReference type="Proteomes" id="UP000020467"/>
    </source>
</evidence>
<reference evidence="8 9" key="1">
    <citation type="submission" date="2014-02" db="EMBL/GenBank/DDBJ databases">
        <title>The genome sequence of Colletotrichum fioriniae PJ7.</title>
        <authorList>
            <person name="Baroncelli R."/>
            <person name="Thon M.R."/>
        </authorList>
    </citation>
    <scope>NUCLEOTIDE SEQUENCE [LARGE SCALE GENOMIC DNA]</scope>
    <source>
        <strain evidence="8 9">PJ7</strain>
    </source>
</reference>
<sequence length="543" mass="60741">MSFMSFFGSPAVLILPAAVLLFFLAQWVLSTRRPPNFPPGPPSIPILGNALQIPPKKAFFKFQEWSQTYGDIFGIKIGTENYVILSSADHIRELYEKRGAIYSDRPQPYITSTLINPGTILFMNNDHHIKKLRTALRNHLFGPSELKRVVAAQEAHAALLMKMILGDPGQFHMHLRHWALATPLSVMSGQRVAAGDGVASTRTYFATQDMWLRFLTPAQAPPVDLFPVMKYLPAFLAGWKREAAALKKGMFGTMYHMLDGAKAQAAEIAGGRKGKETESLMARMIREGEASKVAGKGPTYGDHELAVLGAGTLDAAVDTVIATTSTVVLIMGAYPEMQRRLQEEVDAVWPGEAPGFEDLGKAKYLRACFNEAMRWRTAAPSGVPRVLAREDTYLGYTFPKGTRFLTNTYGIHKDEAWYDRPEEFLPERYMDNPWGVRPELAAAAEREKRHPTYNFGAGRRMCPGLDYAENQILMTIAKLAWEFDVVPARGKRLNTSIETGFHSDLVMGPERFEVEFVPRGEERRRAILEDAARAEKVVETWVN</sequence>
<comment type="caution">
    <text evidence="8">The sequence shown here is derived from an EMBL/GenBank/DDBJ whole genome shotgun (WGS) entry which is preliminary data.</text>
</comment>
<dbReference type="GO" id="GO:0005506">
    <property type="term" value="F:iron ion binding"/>
    <property type="evidence" value="ECO:0007669"/>
    <property type="project" value="InterPro"/>
</dbReference>
<dbReference type="STRING" id="1445577.A0A010QY97"/>
<keyword evidence="9" id="KW-1185">Reference proteome</keyword>
<dbReference type="InterPro" id="IPR050364">
    <property type="entry name" value="Cytochrome_P450_fung"/>
</dbReference>
<dbReference type="PANTHER" id="PTHR46300:SF2">
    <property type="entry name" value="CYTOCHROME P450 MONOOXYGENASE ALNH-RELATED"/>
    <property type="match status" value="1"/>
</dbReference>
<evidence type="ECO:0000256" key="2">
    <source>
        <dbReference type="ARBA" id="ARBA00022723"/>
    </source>
</evidence>
<dbReference type="GO" id="GO:0016705">
    <property type="term" value="F:oxidoreductase activity, acting on paired donors, with incorporation or reduction of molecular oxygen"/>
    <property type="evidence" value="ECO:0007669"/>
    <property type="project" value="InterPro"/>
</dbReference>
<evidence type="ECO:0000256" key="4">
    <source>
        <dbReference type="ARBA" id="ARBA00023004"/>
    </source>
</evidence>
<dbReference type="PROSITE" id="PS00086">
    <property type="entry name" value="CYTOCHROME_P450"/>
    <property type="match status" value="1"/>
</dbReference>
<dbReference type="GO" id="GO:0020037">
    <property type="term" value="F:heme binding"/>
    <property type="evidence" value="ECO:0007669"/>
    <property type="project" value="InterPro"/>
</dbReference>
<organism evidence="8 9">
    <name type="scientific">Colletotrichum fioriniae PJ7</name>
    <dbReference type="NCBI Taxonomy" id="1445577"/>
    <lineage>
        <taxon>Eukaryota</taxon>
        <taxon>Fungi</taxon>
        <taxon>Dikarya</taxon>
        <taxon>Ascomycota</taxon>
        <taxon>Pezizomycotina</taxon>
        <taxon>Sordariomycetes</taxon>
        <taxon>Hypocreomycetidae</taxon>
        <taxon>Glomerellales</taxon>
        <taxon>Glomerellaceae</taxon>
        <taxon>Colletotrichum</taxon>
        <taxon>Colletotrichum acutatum species complex</taxon>
    </lineage>
</organism>
<dbReference type="SUPFAM" id="SSF48264">
    <property type="entry name" value="Cytochrome P450"/>
    <property type="match status" value="1"/>
</dbReference>
<dbReference type="PRINTS" id="PR00463">
    <property type="entry name" value="EP450I"/>
</dbReference>
<dbReference type="KEGG" id="cfj:CFIO01_04662"/>
<comment type="cofactor">
    <cofactor evidence="6">
        <name>heme</name>
        <dbReference type="ChEBI" id="CHEBI:30413"/>
    </cofactor>
</comment>
<dbReference type="InterPro" id="IPR001128">
    <property type="entry name" value="Cyt_P450"/>
</dbReference>
<evidence type="ECO:0000256" key="6">
    <source>
        <dbReference type="PIRSR" id="PIRSR602401-1"/>
    </source>
</evidence>
<dbReference type="EMBL" id="JARH01001094">
    <property type="protein sequence ID" value="EXF72956.1"/>
    <property type="molecule type" value="Genomic_DNA"/>
</dbReference>
<gene>
    <name evidence="8" type="ORF">CFIO01_04662</name>
</gene>
<evidence type="ECO:0000256" key="3">
    <source>
        <dbReference type="ARBA" id="ARBA00023002"/>
    </source>
</evidence>
<keyword evidence="3 7" id="KW-0560">Oxidoreductase</keyword>
<dbReference type="PANTHER" id="PTHR46300">
    <property type="entry name" value="P450, PUTATIVE (EUROFUNG)-RELATED-RELATED"/>
    <property type="match status" value="1"/>
</dbReference>
<evidence type="ECO:0000256" key="5">
    <source>
        <dbReference type="ARBA" id="ARBA00023033"/>
    </source>
</evidence>
<dbReference type="HOGENOM" id="CLU_001570_2_1_1"/>
<dbReference type="eggNOG" id="KOG0156">
    <property type="taxonomic scope" value="Eukaryota"/>
</dbReference>
<dbReference type="OrthoDB" id="1103324at2759"/>
<keyword evidence="4 6" id="KW-0408">Iron</keyword>
<dbReference type="InterPro" id="IPR017972">
    <property type="entry name" value="Cyt_P450_CS"/>
</dbReference>
<keyword evidence="5 7" id="KW-0503">Monooxygenase</keyword>
<dbReference type="Pfam" id="PF00067">
    <property type="entry name" value="p450"/>
    <property type="match status" value="1"/>
</dbReference>
<accession>A0A010QY97</accession>
<evidence type="ECO:0000256" key="1">
    <source>
        <dbReference type="ARBA" id="ARBA00010617"/>
    </source>
</evidence>
<proteinExistence type="inferred from homology"/>
<feature type="binding site" description="axial binding residue" evidence="6">
    <location>
        <position position="462"/>
    </location>
    <ligand>
        <name>heme</name>
        <dbReference type="ChEBI" id="CHEBI:30413"/>
    </ligand>
    <ligandPart>
        <name>Fe</name>
        <dbReference type="ChEBI" id="CHEBI:18248"/>
    </ligandPart>
</feature>
<name>A0A010QY97_9PEZI</name>
<dbReference type="InterPro" id="IPR036396">
    <property type="entry name" value="Cyt_P450_sf"/>
</dbReference>
<dbReference type="Gene3D" id="1.10.630.10">
    <property type="entry name" value="Cytochrome P450"/>
    <property type="match status" value="1"/>
</dbReference>
<evidence type="ECO:0000313" key="8">
    <source>
        <dbReference type="EMBL" id="EXF72956.1"/>
    </source>
</evidence>
<keyword evidence="6 7" id="KW-0349">Heme</keyword>
<protein>
    <submittedName>
        <fullName evidence="8">Cytochrome P450</fullName>
    </submittedName>
</protein>
<comment type="similarity">
    <text evidence="1 7">Belongs to the cytochrome P450 family.</text>
</comment>
<evidence type="ECO:0000256" key="7">
    <source>
        <dbReference type="RuleBase" id="RU000461"/>
    </source>
</evidence>
<keyword evidence="2 6" id="KW-0479">Metal-binding</keyword>
<dbReference type="AlphaFoldDB" id="A0A010QY97"/>
<dbReference type="Proteomes" id="UP000020467">
    <property type="component" value="Unassembled WGS sequence"/>
</dbReference>
<dbReference type="InterPro" id="IPR002401">
    <property type="entry name" value="Cyt_P450_E_grp-I"/>
</dbReference>